<dbReference type="EMBL" id="UOFS01000013">
    <property type="protein sequence ID" value="VAW93018.1"/>
    <property type="molecule type" value="Genomic_DNA"/>
</dbReference>
<protein>
    <recommendedName>
        <fullName evidence="2">General secretion pathway protein GspF</fullName>
    </recommendedName>
</protein>
<name>A0A3B0ZHQ3_9ZZZZ</name>
<evidence type="ECO:0008006" key="2">
    <source>
        <dbReference type="Google" id="ProtNLM"/>
    </source>
</evidence>
<sequence length="102" mass="11762">MKRPTTKEAYIYLVQSALDDVIDLKMSAEYDMDDMGAVLSFIGELEKEVTQLLSDIKSSSYEFKDEDLPLMNIVNAQNDFMLPFKSLFMRINDTHRKGLEQS</sequence>
<accession>A0A3B0ZHQ3</accession>
<gene>
    <name evidence="1" type="ORF">MNBD_GAMMA22-581</name>
</gene>
<proteinExistence type="predicted"/>
<dbReference type="AlphaFoldDB" id="A0A3B0ZHQ3"/>
<reference evidence="1" key="1">
    <citation type="submission" date="2018-06" db="EMBL/GenBank/DDBJ databases">
        <authorList>
            <person name="Zhirakovskaya E."/>
        </authorList>
    </citation>
    <scope>NUCLEOTIDE SEQUENCE</scope>
</reference>
<organism evidence="1">
    <name type="scientific">hydrothermal vent metagenome</name>
    <dbReference type="NCBI Taxonomy" id="652676"/>
    <lineage>
        <taxon>unclassified sequences</taxon>
        <taxon>metagenomes</taxon>
        <taxon>ecological metagenomes</taxon>
    </lineage>
</organism>
<evidence type="ECO:0000313" key="1">
    <source>
        <dbReference type="EMBL" id="VAW93018.1"/>
    </source>
</evidence>